<evidence type="ECO:0000256" key="5">
    <source>
        <dbReference type="ARBA" id="ARBA00023141"/>
    </source>
</evidence>
<feature type="binding site" evidence="7">
    <location>
        <position position="20"/>
    </location>
    <ligand>
        <name>phosphoenolpyruvate</name>
        <dbReference type="ChEBI" id="CHEBI:58702"/>
    </ligand>
</feature>
<feature type="active site" description="Proton acceptor" evidence="7">
    <location>
        <position position="302"/>
    </location>
</feature>
<dbReference type="CDD" id="cd01556">
    <property type="entry name" value="EPSP_synthase"/>
    <property type="match status" value="1"/>
</dbReference>
<evidence type="ECO:0000313" key="9">
    <source>
        <dbReference type="EMBL" id="MBC8571149.1"/>
    </source>
</evidence>
<dbReference type="InterPro" id="IPR013792">
    <property type="entry name" value="RNA3'P_cycl/enolpyr_Trfase_a/b"/>
</dbReference>
<dbReference type="Gene3D" id="3.65.10.10">
    <property type="entry name" value="Enolpyruvate transferase domain"/>
    <property type="match status" value="2"/>
</dbReference>
<feature type="binding site" evidence="7">
    <location>
        <position position="21"/>
    </location>
    <ligand>
        <name>3-phosphoshikimate</name>
        <dbReference type="ChEBI" id="CHEBI:145989"/>
    </ligand>
</feature>
<evidence type="ECO:0000313" key="10">
    <source>
        <dbReference type="Proteomes" id="UP000660861"/>
    </source>
</evidence>
<feature type="binding site" evidence="7">
    <location>
        <position position="302"/>
    </location>
    <ligand>
        <name>3-phosphoshikimate</name>
        <dbReference type="ChEBI" id="CHEBI:145989"/>
    </ligand>
</feature>
<keyword evidence="5 7" id="KW-0057">Aromatic amino acid biosynthesis</keyword>
<dbReference type="HAMAP" id="MF_00210">
    <property type="entry name" value="EPSP_synth"/>
    <property type="match status" value="1"/>
</dbReference>
<organism evidence="9 10">
    <name type="scientific">Zongyangia hominis</name>
    <dbReference type="NCBI Taxonomy" id="2763677"/>
    <lineage>
        <taxon>Bacteria</taxon>
        <taxon>Bacillati</taxon>
        <taxon>Bacillota</taxon>
        <taxon>Clostridia</taxon>
        <taxon>Eubacteriales</taxon>
        <taxon>Oscillospiraceae</taxon>
        <taxon>Zongyangia</taxon>
    </lineage>
</organism>
<feature type="binding site" evidence="7">
    <location>
        <position position="333"/>
    </location>
    <ligand>
        <name>phosphoenolpyruvate</name>
        <dbReference type="ChEBI" id="CHEBI:58702"/>
    </ligand>
</feature>
<keyword evidence="4 7" id="KW-0808">Transferase</keyword>
<reference evidence="9" key="1">
    <citation type="submission" date="2020-08" db="EMBL/GenBank/DDBJ databases">
        <title>Genome public.</title>
        <authorList>
            <person name="Liu C."/>
            <person name="Sun Q."/>
        </authorList>
    </citation>
    <scope>NUCLEOTIDE SEQUENCE</scope>
    <source>
        <strain evidence="9">NSJ-54</strain>
    </source>
</reference>
<comment type="subcellular location">
    <subcellularLocation>
        <location evidence="7">Cytoplasm</location>
    </subcellularLocation>
</comment>
<evidence type="ECO:0000256" key="7">
    <source>
        <dbReference type="HAMAP-Rule" id="MF_00210"/>
    </source>
</evidence>
<evidence type="ECO:0000256" key="6">
    <source>
        <dbReference type="ARBA" id="ARBA00044633"/>
    </source>
</evidence>
<dbReference type="EMBL" id="JACRTC010000007">
    <property type="protein sequence ID" value="MBC8571149.1"/>
    <property type="molecule type" value="Genomic_DNA"/>
</dbReference>
<feature type="binding site" evidence="7">
    <location>
        <position position="375"/>
    </location>
    <ligand>
        <name>phosphoenolpyruvate</name>
        <dbReference type="ChEBI" id="CHEBI:58702"/>
    </ligand>
</feature>
<comment type="caution">
    <text evidence="9">The sequence shown here is derived from an EMBL/GenBank/DDBJ whole genome shotgun (WGS) entry which is preliminary data.</text>
</comment>
<feature type="binding site" evidence="7">
    <location>
        <position position="163"/>
    </location>
    <ligand>
        <name>3-phosphoshikimate</name>
        <dbReference type="ChEBI" id="CHEBI:145989"/>
    </ligand>
</feature>
<keyword evidence="10" id="KW-1185">Reference proteome</keyword>
<dbReference type="Pfam" id="PF00275">
    <property type="entry name" value="EPSP_synthase"/>
    <property type="match status" value="1"/>
</dbReference>
<keyword evidence="3 7" id="KW-0028">Amino-acid biosynthesis</keyword>
<comment type="catalytic activity">
    <reaction evidence="6">
        <text>3-phosphoshikimate + phosphoenolpyruvate = 5-O-(1-carboxyvinyl)-3-phosphoshikimate + phosphate</text>
        <dbReference type="Rhea" id="RHEA:21256"/>
        <dbReference type="ChEBI" id="CHEBI:43474"/>
        <dbReference type="ChEBI" id="CHEBI:57701"/>
        <dbReference type="ChEBI" id="CHEBI:58702"/>
        <dbReference type="ChEBI" id="CHEBI:145989"/>
        <dbReference type="EC" id="2.5.1.19"/>
    </reaction>
    <physiologicalReaction direction="left-to-right" evidence="6">
        <dbReference type="Rhea" id="RHEA:21257"/>
    </physiologicalReaction>
</comment>
<dbReference type="PIRSF" id="PIRSF000505">
    <property type="entry name" value="EPSPS"/>
    <property type="match status" value="1"/>
</dbReference>
<comment type="caution">
    <text evidence="7">Lacks conserved residue(s) required for the propagation of feature annotation.</text>
</comment>
<name>A0A926EFD2_9FIRM</name>
<dbReference type="Proteomes" id="UP000660861">
    <property type="component" value="Unassembled WGS sequence"/>
</dbReference>
<dbReference type="GO" id="GO:0005737">
    <property type="term" value="C:cytoplasm"/>
    <property type="evidence" value="ECO:0007669"/>
    <property type="project" value="UniProtKB-SubCell"/>
</dbReference>
<dbReference type="SUPFAM" id="SSF55205">
    <property type="entry name" value="EPT/RTPC-like"/>
    <property type="match status" value="1"/>
</dbReference>
<dbReference type="PROSITE" id="PS00885">
    <property type="entry name" value="EPSP_SYNTHASE_2"/>
    <property type="match status" value="1"/>
</dbReference>
<feature type="binding site" evidence="7">
    <location>
        <position position="25"/>
    </location>
    <ligand>
        <name>3-phosphoshikimate</name>
        <dbReference type="ChEBI" id="CHEBI:145989"/>
    </ligand>
</feature>
<evidence type="ECO:0000256" key="1">
    <source>
        <dbReference type="ARBA" id="ARBA00004811"/>
    </source>
</evidence>
<dbReference type="GO" id="GO:0008652">
    <property type="term" value="P:amino acid biosynthetic process"/>
    <property type="evidence" value="ECO:0007669"/>
    <property type="project" value="UniProtKB-KW"/>
</dbReference>
<dbReference type="PANTHER" id="PTHR21090:SF5">
    <property type="entry name" value="PENTAFUNCTIONAL AROM POLYPEPTIDE"/>
    <property type="match status" value="1"/>
</dbReference>
<feature type="binding site" evidence="7">
    <location>
        <position position="401"/>
    </location>
    <ligand>
        <name>phosphoenolpyruvate</name>
        <dbReference type="ChEBI" id="CHEBI:58702"/>
    </ligand>
</feature>
<dbReference type="GO" id="GO:0009073">
    <property type="term" value="P:aromatic amino acid family biosynthetic process"/>
    <property type="evidence" value="ECO:0007669"/>
    <property type="project" value="UniProtKB-KW"/>
</dbReference>
<feature type="binding site" evidence="7">
    <location>
        <position position="20"/>
    </location>
    <ligand>
        <name>3-phosphoshikimate</name>
        <dbReference type="ChEBI" id="CHEBI:145989"/>
    </ligand>
</feature>
<dbReference type="GO" id="GO:0003866">
    <property type="term" value="F:3-phosphoshikimate 1-carboxyvinyltransferase activity"/>
    <property type="evidence" value="ECO:0007669"/>
    <property type="project" value="UniProtKB-UniRule"/>
</dbReference>
<feature type="binding site" evidence="7">
    <location>
        <position position="163"/>
    </location>
    <ligand>
        <name>phosphoenolpyruvate</name>
        <dbReference type="ChEBI" id="CHEBI:58702"/>
    </ligand>
</feature>
<feature type="domain" description="Enolpyruvate transferase" evidence="8">
    <location>
        <begin position="8"/>
        <end position="408"/>
    </location>
</feature>
<gene>
    <name evidence="7 9" type="primary">aroA</name>
    <name evidence="9" type="ORF">H8709_09970</name>
</gene>
<dbReference type="GO" id="GO:0009423">
    <property type="term" value="P:chorismate biosynthetic process"/>
    <property type="evidence" value="ECO:0007669"/>
    <property type="project" value="UniProtKB-UniRule"/>
</dbReference>
<feature type="binding site" evidence="7">
    <location>
        <position position="120"/>
    </location>
    <ligand>
        <name>phosphoenolpyruvate</name>
        <dbReference type="ChEBI" id="CHEBI:58702"/>
    </ligand>
</feature>
<feature type="binding site" evidence="7">
    <location>
        <position position="189"/>
    </location>
    <ligand>
        <name>3-phosphoshikimate</name>
        <dbReference type="ChEBI" id="CHEBI:145989"/>
    </ligand>
</feature>
<evidence type="ECO:0000256" key="4">
    <source>
        <dbReference type="ARBA" id="ARBA00022679"/>
    </source>
</evidence>
<protein>
    <recommendedName>
        <fullName evidence="7">3-phosphoshikimate 1-carboxyvinyltransferase</fullName>
        <ecNumber evidence="7">2.5.1.19</ecNumber>
    </recommendedName>
    <alternativeName>
        <fullName evidence="7">5-enolpyruvylshikimate-3-phosphate synthase</fullName>
        <shortName evidence="7">EPSP synthase</shortName>
        <shortName evidence="7">EPSPS</shortName>
    </alternativeName>
</protein>
<comment type="function">
    <text evidence="7">Catalyzes the transfer of the enolpyruvyl moiety of phosphoenolpyruvate (PEP) to the 5-hydroxyl of shikimate-3-phosphate (S3P) to produce enolpyruvyl shikimate-3-phosphate and inorganic phosphate.</text>
</comment>
<evidence type="ECO:0000256" key="2">
    <source>
        <dbReference type="ARBA" id="ARBA00009948"/>
    </source>
</evidence>
<comment type="similarity">
    <text evidence="2 7">Belongs to the EPSP synthase family.</text>
</comment>
<feature type="binding site" evidence="7">
    <location>
        <position position="329"/>
    </location>
    <ligand>
        <name>3-phosphoshikimate</name>
        <dbReference type="ChEBI" id="CHEBI:145989"/>
    </ligand>
</feature>
<dbReference type="InterPro" id="IPR006264">
    <property type="entry name" value="EPSP_synthase"/>
</dbReference>
<dbReference type="EC" id="2.5.1.19" evidence="7"/>
<dbReference type="InterPro" id="IPR036968">
    <property type="entry name" value="Enolpyruvate_Tfrase_sf"/>
</dbReference>
<comment type="pathway">
    <text evidence="1 7">Metabolic intermediate biosynthesis; chorismate biosynthesis; chorismate from D-erythrose 4-phosphate and phosphoenolpyruvate: step 6/7.</text>
</comment>
<dbReference type="NCBIfam" id="TIGR01356">
    <property type="entry name" value="aroA"/>
    <property type="match status" value="1"/>
</dbReference>
<sequence length="422" mass="44181">MDVMVSASTLRGTASAVPSKSMGHRSLICAALAGGGTVSGLRFSADISATVDALSAMGFSLTRDGGAVRAGAFTPPSSRGGELPVIDCNESGSTLRFLIPVAAALGESVTFTGRGRLPSRPIGVLTDALSQHGVFFSGDSLPLSMSGYLKPGHFRLPGNVSSQYISGLLFALPLLEGDSVVEITTPLESKPYIDLTVKALGDFGIKVTETSQGYAVRGNQRYEPRDCAVEGDYSNAAFFACGAALGGAVLTTGLDPASLQGDRDIFPLLERMGAKVTWETDGVRVQSGPLRGIDIDASQIPDLVPVLAVTAAFCEGETTIYNAGRLRLKESDRLSAVSDCLRRLGAQVEEGSDRLKITGKPRLLGGEVDGCNDHRIVMAMAVAALRCEGPVIIRGAQAVEKSYGAFFEDYQALGGNCHVIRD</sequence>
<dbReference type="InterPro" id="IPR001986">
    <property type="entry name" value="Enolpyruvate_Tfrase_dom"/>
</dbReference>
<proteinExistence type="inferred from homology"/>
<comment type="subunit">
    <text evidence="7">Monomer.</text>
</comment>
<feature type="binding site" evidence="7">
    <location>
        <position position="92"/>
    </location>
    <ligand>
        <name>phosphoenolpyruvate</name>
        <dbReference type="ChEBI" id="CHEBI:58702"/>
    </ligand>
</feature>
<feature type="binding site" evidence="7">
    <location>
        <position position="162"/>
    </location>
    <ligand>
        <name>3-phosphoshikimate</name>
        <dbReference type="ChEBI" id="CHEBI:145989"/>
    </ligand>
</feature>
<accession>A0A926EFD2</accession>
<dbReference type="PANTHER" id="PTHR21090">
    <property type="entry name" value="AROM/DEHYDROQUINATE SYNTHASE"/>
    <property type="match status" value="1"/>
</dbReference>
<keyword evidence="7" id="KW-0963">Cytoplasm</keyword>
<evidence type="ECO:0000256" key="3">
    <source>
        <dbReference type="ARBA" id="ARBA00022605"/>
    </source>
</evidence>
<dbReference type="InterPro" id="IPR023193">
    <property type="entry name" value="EPSP_synthase_CS"/>
</dbReference>
<dbReference type="RefSeq" id="WP_262398240.1">
    <property type="nucleotide sequence ID" value="NZ_JACRTC010000007.1"/>
</dbReference>
<feature type="binding site" evidence="7">
    <location>
        <position position="161"/>
    </location>
    <ligand>
        <name>3-phosphoshikimate</name>
        <dbReference type="ChEBI" id="CHEBI:145989"/>
    </ligand>
</feature>
<evidence type="ECO:0000259" key="8">
    <source>
        <dbReference type="Pfam" id="PF00275"/>
    </source>
</evidence>
<dbReference type="AlphaFoldDB" id="A0A926EFD2"/>